<feature type="compositionally biased region" description="Low complexity" evidence="1">
    <location>
        <begin position="42"/>
        <end position="53"/>
    </location>
</feature>
<name>A0A9P4QIX3_9PLEO</name>
<dbReference type="EMBL" id="ML996293">
    <property type="protein sequence ID" value="KAF2728147.1"/>
    <property type="molecule type" value="Genomic_DNA"/>
</dbReference>
<dbReference type="InterPro" id="IPR032675">
    <property type="entry name" value="LRR_dom_sf"/>
</dbReference>
<dbReference type="InterPro" id="IPR006553">
    <property type="entry name" value="Leu-rich_rpt_Cys-con_subtyp"/>
</dbReference>
<feature type="compositionally biased region" description="Low complexity" evidence="1">
    <location>
        <begin position="7"/>
        <end position="25"/>
    </location>
</feature>
<dbReference type="Pfam" id="PF12937">
    <property type="entry name" value="F-box-like"/>
    <property type="match status" value="1"/>
</dbReference>
<dbReference type="Proteomes" id="UP000799444">
    <property type="component" value="Unassembled WGS sequence"/>
</dbReference>
<accession>A0A9P4QIX3</accession>
<proteinExistence type="predicted"/>
<feature type="region of interest" description="Disordered" evidence="1">
    <location>
        <begin position="1"/>
        <end position="71"/>
    </location>
</feature>
<sequence>MEPLSIDSVVVDTSPVMTPTSPSTPHSEAIPIEKPKLRSRQRLLQGLQRMSSSPSLAAGRRARSQSLRNTGKASMSCVSLASLGSPYAQSYGSSYSSETSAGFSTAPTSVANSPPGSPLFDEKTRLRMIGHDGPTSVPLPSDLRPMSGDGTELEGDYFSRPTRKRVQKRPSINFWGDMPPEIRISILRYLKPKEVVRCSRVSKSWHAMCFDGQLWSDLDTTGFYQDIPADALVNIITSAGPFVRDLNLRGCVQLREQWSRNGLVEACQNLEYFSLQDCRIDRSSIHCFLLQNSRLVHVNLRGLAGATNAAMKILAAHCPRVEYLDISWCNNIDTRGLRKVIQGCTRLRHLRAGEVRGWDDVNFMFEIFQRNTLESLDLQNCDSLNDESLGALIEGVDSEIDVLTGRPIVAPRKLKHLDLTRCRGISDDGVRVLVGNVPFLEGLKLARCHSLTDSAVTELLPTCPVLTHLDLEELDGLTNDVLKALSTAPCARHLRHLCISYCEHLGDSGMLPVLKSCTNVTELKMDNTRISDLVLAEAASCIRDRNRQVRALTGSERPQIGLKIEAYDCANVTWTGVREVLSRNAEISRPTNSKGGSGYPQEIIGLKCFHNWQPTVEEHTKRVLRGDFAAAARLERKWTDWMMLNEEAGVGGTNGRRRRRRAREAQLLHADEEEGGARGPTGGVGRRRRARSGPGGCVVM</sequence>
<keyword evidence="4" id="KW-1185">Reference proteome</keyword>
<dbReference type="Pfam" id="PF13516">
    <property type="entry name" value="LRR_6"/>
    <property type="match status" value="4"/>
</dbReference>
<evidence type="ECO:0000313" key="3">
    <source>
        <dbReference type="EMBL" id="KAF2728147.1"/>
    </source>
</evidence>
<feature type="compositionally biased region" description="Polar residues" evidence="1">
    <location>
        <begin position="105"/>
        <end position="114"/>
    </location>
</feature>
<dbReference type="InterPro" id="IPR036047">
    <property type="entry name" value="F-box-like_dom_sf"/>
</dbReference>
<comment type="caution">
    <text evidence="3">The sequence shown here is derived from an EMBL/GenBank/DDBJ whole genome shotgun (WGS) entry which is preliminary data.</text>
</comment>
<dbReference type="GO" id="GO:0031146">
    <property type="term" value="P:SCF-dependent proteasomal ubiquitin-dependent protein catabolic process"/>
    <property type="evidence" value="ECO:0007669"/>
    <property type="project" value="TreeGrafter"/>
</dbReference>
<dbReference type="SMART" id="SM00256">
    <property type="entry name" value="FBOX"/>
    <property type="match status" value="1"/>
</dbReference>
<protein>
    <submittedName>
        <fullName evidence="3">RNI-like protein</fullName>
    </submittedName>
</protein>
<dbReference type="OrthoDB" id="550575at2759"/>
<feature type="domain" description="F-box" evidence="2">
    <location>
        <begin position="172"/>
        <end position="218"/>
    </location>
</feature>
<evidence type="ECO:0000256" key="1">
    <source>
        <dbReference type="SAM" id="MobiDB-lite"/>
    </source>
</evidence>
<dbReference type="PROSITE" id="PS50181">
    <property type="entry name" value="FBOX"/>
    <property type="match status" value="1"/>
</dbReference>
<feature type="compositionally biased region" description="Low complexity" evidence="1">
    <location>
        <begin position="89"/>
        <end position="104"/>
    </location>
</feature>
<gene>
    <name evidence="3" type="ORF">EJ04DRAFT_516804</name>
</gene>
<feature type="region of interest" description="Disordered" evidence="1">
    <location>
        <begin position="651"/>
        <end position="700"/>
    </location>
</feature>
<feature type="region of interest" description="Disordered" evidence="1">
    <location>
        <begin position="89"/>
        <end position="121"/>
    </location>
</feature>
<dbReference type="GO" id="GO:0019005">
    <property type="term" value="C:SCF ubiquitin ligase complex"/>
    <property type="evidence" value="ECO:0007669"/>
    <property type="project" value="TreeGrafter"/>
</dbReference>
<dbReference type="InterPro" id="IPR001611">
    <property type="entry name" value="Leu-rich_rpt"/>
</dbReference>
<dbReference type="SUPFAM" id="SSF81383">
    <property type="entry name" value="F-box domain"/>
    <property type="match status" value="1"/>
</dbReference>
<reference evidence="3" key="1">
    <citation type="journal article" date="2020" name="Stud. Mycol.">
        <title>101 Dothideomycetes genomes: a test case for predicting lifestyles and emergence of pathogens.</title>
        <authorList>
            <person name="Haridas S."/>
            <person name="Albert R."/>
            <person name="Binder M."/>
            <person name="Bloem J."/>
            <person name="Labutti K."/>
            <person name="Salamov A."/>
            <person name="Andreopoulos B."/>
            <person name="Baker S."/>
            <person name="Barry K."/>
            <person name="Bills G."/>
            <person name="Bluhm B."/>
            <person name="Cannon C."/>
            <person name="Castanera R."/>
            <person name="Culley D."/>
            <person name="Daum C."/>
            <person name="Ezra D."/>
            <person name="Gonzalez J."/>
            <person name="Henrissat B."/>
            <person name="Kuo A."/>
            <person name="Liang C."/>
            <person name="Lipzen A."/>
            <person name="Lutzoni F."/>
            <person name="Magnuson J."/>
            <person name="Mondo S."/>
            <person name="Nolan M."/>
            <person name="Ohm R."/>
            <person name="Pangilinan J."/>
            <person name="Park H.-J."/>
            <person name="Ramirez L."/>
            <person name="Alfaro M."/>
            <person name="Sun H."/>
            <person name="Tritt A."/>
            <person name="Yoshinaga Y."/>
            <person name="Zwiers L.-H."/>
            <person name="Turgeon B."/>
            <person name="Goodwin S."/>
            <person name="Spatafora J."/>
            <person name="Crous P."/>
            <person name="Grigoriev I."/>
        </authorList>
    </citation>
    <scope>NUCLEOTIDE SEQUENCE</scope>
    <source>
        <strain evidence="3">CBS 125425</strain>
    </source>
</reference>
<evidence type="ECO:0000313" key="4">
    <source>
        <dbReference type="Proteomes" id="UP000799444"/>
    </source>
</evidence>
<dbReference type="InterPro" id="IPR001810">
    <property type="entry name" value="F-box_dom"/>
</dbReference>
<dbReference type="AlphaFoldDB" id="A0A9P4QIX3"/>
<dbReference type="Gene3D" id="3.80.10.10">
    <property type="entry name" value="Ribonuclease Inhibitor"/>
    <property type="match status" value="3"/>
</dbReference>
<organism evidence="3 4">
    <name type="scientific">Polyplosphaeria fusca</name>
    <dbReference type="NCBI Taxonomy" id="682080"/>
    <lineage>
        <taxon>Eukaryota</taxon>
        <taxon>Fungi</taxon>
        <taxon>Dikarya</taxon>
        <taxon>Ascomycota</taxon>
        <taxon>Pezizomycotina</taxon>
        <taxon>Dothideomycetes</taxon>
        <taxon>Pleosporomycetidae</taxon>
        <taxon>Pleosporales</taxon>
        <taxon>Tetraplosphaeriaceae</taxon>
        <taxon>Polyplosphaeria</taxon>
    </lineage>
</organism>
<evidence type="ECO:0000259" key="2">
    <source>
        <dbReference type="PROSITE" id="PS50181"/>
    </source>
</evidence>
<dbReference type="PANTHER" id="PTHR13318">
    <property type="entry name" value="PARTNER OF PAIRED, ISOFORM B-RELATED"/>
    <property type="match status" value="1"/>
</dbReference>
<dbReference type="SUPFAM" id="SSF52047">
    <property type="entry name" value="RNI-like"/>
    <property type="match status" value="1"/>
</dbReference>
<dbReference type="SMART" id="SM00367">
    <property type="entry name" value="LRR_CC"/>
    <property type="match status" value="6"/>
</dbReference>